<dbReference type="InterPro" id="IPR050197">
    <property type="entry name" value="Aldolase_class_II_sugar_metab"/>
</dbReference>
<name>A0A3B6VCQ3_BRAHW</name>
<dbReference type="InterPro" id="IPR036409">
    <property type="entry name" value="Aldolase_II/adducin_N_sf"/>
</dbReference>
<evidence type="ECO:0000313" key="5">
    <source>
        <dbReference type="Proteomes" id="UP000001803"/>
    </source>
</evidence>
<dbReference type="PANTHER" id="PTHR22789:SF0">
    <property type="entry name" value="3-OXO-TETRONATE 4-PHOSPHATE DECARBOXYLASE-RELATED"/>
    <property type="match status" value="1"/>
</dbReference>
<accession>A0A3B6VCQ3</accession>
<organism evidence="4 5">
    <name type="scientific">Brachyspira hyodysenteriae (strain ATCC 49526 / WA1)</name>
    <dbReference type="NCBI Taxonomy" id="565034"/>
    <lineage>
        <taxon>Bacteria</taxon>
        <taxon>Pseudomonadati</taxon>
        <taxon>Spirochaetota</taxon>
        <taxon>Spirochaetia</taxon>
        <taxon>Brachyspirales</taxon>
        <taxon>Brachyspiraceae</taxon>
        <taxon>Brachyspira</taxon>
    </lineage>
</organism>
<keyword evidence="1" id="KW-0479">Metal-binding</keyword>
<proteinExistence type="predicted"/>
<evidence type="ECO:0000256" key="2">
    <source>
        <dbReference type="ARBA" id="ARBA00023239"/>
    </source>
</evidence>
<dbReference type="InterPro" id="IPR001303">
    <property type="entry name" value="Aldolase_II/adducin_N"/>
</dbReference>
<dbReference type="GO" id="GO:0005829">
    <property type="term" value="C:cytosol"/>
    <property type="evidence" value="ECO:0007669"/>
    <property type="project" value="TreeGrafter"/>
</dbReference>
<dbReference type="GO" id="GO:0046872">
    <property type="term" value="F:metal ion binding"/>
    <property type="evidence" value="ECO:0007669"/>
    <property type="project" value="UniProtKB-KW"/>
</dbReference>
<dbReference type="Proteomes" id="UP000001803">
    <property type="component" value="Chromosome"/>
</dbReference>
<dbReference type="STRING" id="565034.BHWA1_00758"/>
<dbReference type="KEGG" id="bhy:BHWA1_00758"/>
<dbReference type="PANTHER" id="PTHR22789">
    <property type="entry name" value="FUCULOSE PHOSPHATE ALDOLASE"/>
    <property type="match status" value="1"/>
</dbReference>
<protein>
    <submittedName>
        <fullName evidence="4">L-fuculose phosphate aldolase</fullName>
    </submittedName>
</protein>
<sequence length="220" mass="24464">MSDNRIDLGQQIIDACLNMRKDGVNQGTSGNISLRYKDGMLITPTSMPYEIMTPDDIVFVDGNGNPEPNKKPSSEWRFHLSILKDNPSFNAVIHNHAVYSSMVSILNVDCIPAIHYMVGVAGGKIIPCAEYATYGTQELCDNISKVMKGYKACILKNHGLLAADETLEKAYHVMMEVENLARLYIGVRSIGDYKVLSDSEMDIVLAKFNNYGLNVEHKNK</sequence>
<gene>
    <name evidence="4" type="primary">fucA</name>
    <name evidence="4" type="ordered locus">BHWA1_00758</name>
</gene>
<dbReference type="SUPFAM" id="SSF53639">
    <property type="entry name" value="AraD/HMP-PK domain-like"/>
    <property type="match status" value="1"/>
</dbReference>
<evidence type="ECO:0000259" key="3">
    <source>
        <dbReference type="SMART" id="SM01007"/>
    </source>
</evidence>
<dbReference type="EMBL" id="CP001357">
    <property type="protein sequence ID" value="ACN83251.1"/>
    <property type="molecule type" value="Genomic_DNA"/>
</dbReference>
<keyword evidence="2" id="KW-0456">Lyase</keyword>
<dbReference type="NCBIfam" id="NF005984">
    <property type="entry name" value="PRK08087.1"/>
    <property type="match status" value="1"/>
</dbReference>
<dbReference type="Pfam" id="PF00596">
    <property type="entry name" value="Aldolase_II"/>
    <property type="match status" value="1"/>
</dbReference>
<dbReference type="GO" id="GO:0016832">
    <property type="term" value="F:aldehyde-lyase activity"/>
    <property type="evidence" value="ECO:0007669"/>
    <property type="project" value="TreeGrafter"/>
</dbReference>
<evidence type="ECO:0000256" key="1">
    <source>
        <dbReference type="ARBA" id="ARBA00022723"/>
    </source>
</evidence>
<feature type="domain" description="Class II aldolase/adducin N-terminal" evidence="3">
    <location>
        <begin position="10"/>
        <end position="185"/>
    </location>
</feature>
<dbReference type="GO" id="GO:0019323">
    <property type="term" value="P:pentose catabolic process"/>
    <property type="evidence" value="ECO:0007669"/>
    <property type="project" value="TreeGrafter"/>
</dbReference>
<dbReference type="Gene3D" id="3.40.225.10">
    <property type="entry name" value="Class II aldolase/adducin N-terminal domain"/>
    <property type="match status" value="1"/>
</dbReference>
<evidence type="ECO:0000313" key="4">
    <source>
        <dbReference type="EMBL" id="ACN83251.1"/>
    </source>
</evidence>
<dbReference type="RefSeq" id="WP_012670300.1">
    <property type="nucleotide sequence ID" value="NC_012225.1"/>
</dbReference>
<keyword evidence="5" id="KW-1185">Reference proteome</keyword>
<dbReference type="AlphaFoldDB" id="A0A3B6VCQ3"/>
<dbReference type="SMART" id="SM01007">
    <property type="entry name" value="Aldolase_II"/>
    <property type="match status" value="1"/>
</dbReference>
<reference evidence="4 5" key="1">
    <citation type="journal article" date="2009" name="PLoS ONE">
        <title>Genome sequence of the pathogenic intestinal spirochete Brachyspira hyodysenteriae reveals adaptations to its lifestyle in the porcine large intestine.</title>
        <authorList>
            <person name="Bellgard M.I."/>
            <person name="Wanchanthuek P."/>
            <person name="La T."/>
            <person name="Ryan K."/>
            <person name="Moolhuijzen P."/>
            <person name="Albertyn Z."/>
            <person name="Shaban B."/>
            <person name="Motro Y."/>
            <person name="Dunn D.S."/>
            <person name="Schibeci D."/>
            <person name="Hunter A."/>
            <person name="Barrero R."/>
            <person name="Phillips N.D."/>
            <person name="Hampson D.J."/>
        </authorList>
    </citation>
    <scope>NUCLEOTIDE SEQUENCE [LARGE SCALE GENOMIC DNA]</scope>
    <source>
        <strain evidence="5">ATCC 49526 / WA1</strain>
    </source>
</reference>